<dbReference type="AlphaFoldDB" id="Q1CZM4"/>
<keyword evidence="1" id="KW-0812">Transmembrane</keyword>
<dbReference type="EMBL" id="CP000113">
    <property type="protein sequence ID" value="ABF86844.1"/>
    <property type="molecule type" value="Genomic_DNA"/>
</dbReference>
<evidence type="ECO:0000313" key="2">
    <source>
        <dbReference type="EMBL" id="ABF86844.1"/>
    </source>
</evidence>
<protein>
    <submittedName>
        <fullName evidence="2">Uncharacterized protein</fullName>
    </submittedName>
</protein>
<accession>Q1CZM4</accession>
<evidence type="ECO:0000256" key="1">
    <source>
        <dbReference type="SAM" id="Phobius"/>
    </source>
</evidence>
<dbReference type="KEGG" id="mxa:MXAN_6014"/>
<proteinExistence type="predicted"/>
<keyword evidence="1" id="KW-1133">Transmembrane helix</keyword>
<keyword evidence="1" id="KW-0472">Membrane</keyword>
<gene>
    <name evidence="2" type="ordered locus">MXAN_6014</name>
</gene>
<dbReference type="EnsemblBacteria" id="ABF86844">
    <property type="protein sequence ID" value="ABF86844"/>
    <property type="gene ID" value="MXAN_6014"/>
</dbReference>
<organism evidence="2 3">
    <name type="scientific">Myxococcus xanthus (strain DK1622)</name>
    <dbReference type="NCBI Taxonomy" id="246197"/>
    <lineage>
        <taxon>Bacteria</taxon>
        <taxon>Pseudomonadati</taxon>
        <taxon>Myxococcota</taxon>
        <taxon>Myxococcia</taxon>
        <taxon>Myxococcales</taxon>
        <taxon>Cystobacterineae</taxon>
        <taxon>Myxococcaceae</taxon>
        <taxon>Myxococcus</taxon>
    </lineage>
</organism>
<evidence type="ECO:0000313" key="3">
    <source>
        <dbReference type="Proteomes" id="UP000002402"/>
    </source>
</evidence>
<dbReference type="Proteomes" id="UP000002402">
    <property type="component" value="Chromosome"/>
</dbReference>
<name>Q1CZM4_MYXXD</name>
<dbReference type="HOGENOM" id="CLU_3346283_0_0_7"/>
<keyword evidence="3" id="KW-1185">Reference proteome</keyword>
<sequence length="37" mass="4228">MMNFKNLMDRDDLELKAVMAVMAVYVMMGAVFLGQML</sequence>
<reference evidence="2 3" key="1">
    <citation type="journal article" date="2006" name="Proc. Natl. Acad. Sci. U.S.A.">
        <title>Evolution of sensory complexity recorded in a myxobacterial genome.</title>
        <authorList>
            <person name="Goldman B.S."/>
            <person name="Nierman W.C."/>
            <person name="Kaiser D."/>
            <person name="Slater S.C."/>
            <person name="Durkin A.S."/>
            <person name="Eisen J.A."/>
            <person name="Ronning C.M."/>
            <person name="Barbazuk W.B."/>
            <person name="Blanchard M."/>
            <person name="Field C."/>
            <person name="Halling C."/>
            <person name="Hinkle G."/>
            <person name="Iartchuk O."/>
            <person name="Kim H.S."/>
            <person name="Mackenzie C."/>
            <person name="Madupu R."/>
            <person name="Miller N."/>
            <person name="Shvartsbeyn A."/>
            <person name="Sullivan S.A."/>
            <person name="Vaudin M."/>
            <person name="Wiegand R."/>
            <person name="Kaplan H.B."/>
        </authorList>
    </citation>
    <scope>NUCLEOTIDE SEQUENCE [LARGE SCALE GENOMIC DNA]</scope>
    <source>
        <strain evidence="3">DK1622</strain>
    </source>
</reference>
<feature type="transmembrane region" description="Helical" evidence="1">
    <location>
        <begin position="15"/>
        <end position="34"/>
    </location>
</feature>